<feature type="transmembrane region" description="Helical" evidence="1">
    <location>
        <begin position="6"/>
        <end position="30"/>
    </location>
</feature>
<evidence type="ECO:0000256" key="1">
    <source>
        <dbReference type="SAM" id="Phobius"/>
    </source>
</evidence>
<dbReference type="GO" id="GO:0090313">
    <property type="term" value="P:regulation of protein targeting to membrane"/>
    <property type="evidence" value="ECO:0007669"/>
    <property type="project" value="TreeGrafter"/>
</dbReference>
<name>A0A972JAR0_9RHOO</name>
<dbReference type="AlphaFoldDB" id="A0A972JAR0"/>
<dbReference type="InterPro" id="IPR052894">
    <property type="entry name" value="AsmA-related"/>
</dbReference>
<gene>
    <name evidence="2" type="ORF">GPA21_06795</name>
</gene>
<dbReference type="Proteomes" id="UP000599523">
    <property type="component" value="Unassembled WGS sequence"/>
</dbReference>
<dbReference type="PANTHER" id="PTHR30441">
    <property type="entry name" value="DUF748 DOMAIN-CONTAINING PROTEIN"/>
    <property type="match status" value="1"/>
</dbReference>
<keyword evidence="1" id="KW-1133">Transmembrane helix</keyword>
<dbReference type="GO" id="GO:0005886">
    <property type="term" value="C:plasma membrane"/>
    <property type="evidence" value="ECO:0007669"/>
    <property type="project" value="TreeGrafter"/>
</dbReference>
<sequence length="481" mass="52971">MSVHPFRIWRVVGAVVLVLVMLLLATFYLARPGIERWVVQRIEAALDAALAPDVRIEGPLVWQVWPQPRLMLDGLSVIDGGTALIRNERLVLEVDVEALRNQLLVVERVVLERPEIMLGNDPARWLSADAWLVPSRGAASSAPPVVRRIVVRDGRLSLAGPSPVDVDRVMVELEMPLDRSRPGRIVIDAELRAMVQGFSMAGRLSQQGEFEIEDSGVRLRDAALRFDGTADTFDAVELDLVVSELLVADDETRARGLDLAVKMRGAEQAFRHASSAAELVLTGDELIATELTGETAFEDGVNRAVGDIRLRQLRATARDGIHAELAISLTLAGPLDATGDFDGRIDYAIDDDGAEHVQAKGRLGLRLPPPRADAGEIFTEVDTRIDWWPRASRAQGAVAGRFDDSELAGTWRFDAHDLRPLHVDLRMDRLDLDGYLGVAASDAPPDLAPWRSWPLSAELMIGELRWRGLETTDTRLSINPH</sequence>
<evidence type="ECO:0000313" key="2">
    <source>
        <dbReference type="EMBL" id="NMG02677.1"/>
    </source>
</evidence>
<evidence type="ECO:0008006" key="4">
    <source>
        <dbReference type="Google" id="ProtNLM"/>
    </source>
</evidence>
<organism evidence="2 3">
    <name type="scientific">Azoarcus taiwanensis</name>
    <dbReference type="NCBI Taxonomy" id="666964"/>
    <lineage>
        <taxon>Bacteria</taxon>
        <taxon>Pseudomonadati</taxon>
        <taxon>Pseudomonadota</taxon>
        <taxon>Betaproteobacteria</taxon>
        <taxon>Rhodocyclales</taxon>
        <taxon>Zoogloeaceae</taxon>
        <taxon>Azoarcus</taxon>
    </lineage>
</organism>
<reference evidence="2" key="1">
    <citation type="submission" date="2019-12" db="EMBL/GenBank/DDBJ databases">
        <title>Comparative genomics gives insights into the taxonomy of the Azoarcus-Aromatoleum group and reveals separate origins of nif in the plant-associated Azoarcus and non-plant-associated Aromatoleum sub-groups.</title>
        <authorList>
            <person name="Lafos M."/>
            <person name="Maluk M."/>
            <person name="Batista M."/>
            <person name="Junghare M."/>
            <person name="Carmona M."/>
            <person name="Faoro H."/>
            <person name="Cruz L.M."/>
            <person name="Battistoni F."/>
            <person name="De Souza E."/>
            <person name="Pedrosa F."/>
            <person name="Chen W.-M."/>
            <person name="Poole P.S."/>
            <person name="Dixon R.A."/>
            <person name="James E.K."/>
        </authorList>
    </citation>
    <scope>NUCLEOTIDE SEQUENCE</scope>
    <source>
        <strain evidence="2">NSC3</strain>
    </source>
</reference>
<keyword evidence="3" id="KW-1185">Reference proteome</keyword>
<proteinExistence type="predicted"/>
<evidence type="ECO:0000313" key="3">
    <source>
        <dbReference type="Proteomes" id="UP000599523"/>
    </source>
</evidence>
<dbReference type="PANTHER" id="PTHR30441:SF4">
    <property type="entry name" value="PROTEIN ASMA"/>
    <property type="match status" value="1"/>
</dbReference>
<protein>
    <recommendedName>
        <fullName evidence="4">Membrane assembly protein AsmA</fullName>
    </recommendedName>
</protein>
<keyword evidence="1" id="KW-0812">Transmembrane</keyword>
<keyword evidence="1" id="KW-0472">Membrane</keyword>
<comment type="caution">
    <text evidence="2">The sequence shown here is derived from an EMBL/GenBank/DDBJ whole genome shotgun (WGS) entry which is preliminary data.</text>
</comment>
<accession>A0A972JAR0</accession>
<dbReference type="EMBL" id="WTVM01000029">
    <property type="protein sequence ID" value="NMG02677.1"/>
    <property type="molecule type" value="Genomic_DNA"/>
</dbReference>